<organism evidence="2 3">
    <name type="scientific">Collybia nuda</name>
    <dbReference type="NCBI Taxonomy" id="64659"/>
    <lineage>
        <taxon>Eukaryota</taxon>
        <taxon>Fungi</taxon>
        <taxon>Dikarya</taxon>
        <taxon>Basidiomycota</taxon>
        <taxon>Agaricomycotina</taxon>
        <taxon>Agaricomycetes</taxon>
        <taxon>Agaricomycetidae</taxon>
        <taxon>Agaricales</taxon>
        <taxon>Tricholomatineae</taxon>
        <taxon>Clitocybaceae</taxon>
        <taxon>Collybia</taxon>
    </lineage>
</organism>
<feature type="region of interest" description="Disordered" evidence="1">
    <location>
        <begin position="1"/>
        <end position="20"/>
    </location>
</feature>
<keyword evidence="3" id="KW-1185">Reference proteome</keyword>
<dbReference type="EMBL" id="MU150414">
    <property type="protein sequence ID" value="KAF9456610.1"/>
    <property type="molecule type" value="Genomic_DNA"/>
</dbReference>
<comment type="caution">
    <text evidence="2">The sequence shown here is derived from an EMBL/GenBank/DDBJ whole genome shotgun (WGS) entry which is preliminary data.</text>
</comment>
<gene>
    <name evidence="2" type="ORF">BDZ94DRAFT_1275292</name>
</gene>
<proteinExistence type="predicted"/>
<name>A0A9P6CC06_9AGAR</name>
<dbReference type="OrthoDB" id="2345911at2759"/>
<protein>
    <submittedName>
        <fullName evidence="2">Uncharacterized protein</fullName>
    </submittedName>
</protein>
<evidence type="ECO:0000313" key="2">
    <source>
        <dbReference type="EMBL" id="KAF9456610.1"/>
    </source>
</evidence>
<dbReference type="Proteomes" id="UP000807353">
    <property type="component" value="Unassembled WGS sequence"/>
</dbReference>
<reference evidence="2" key="1">
    <citation type="submission" date="2020-11" db="EMBL/GenBank/DDBJ databases">
        <authorList>
            <consortium name="DOE Joint Genome Institute"/>
            <person name="Ahrendt S."/>
            <person name="Riley R."/>
            <person name="Andreopoulos W."/>
            <person name="Labutti K."/>
            <person name="Pangilinan J."/>
            <person name="Ruiz-Duenas F.J."/>
            <person name="Barrasa J.M."/>
            <person name="Sanchez-Garcia M."/>
            <person name="Camarero S."/>
            <person name="Miyauchi S."/>
            <person name="Serrano A."/>
            <person name="Linde D."/>
            <person name="Babiker R."/>
            <person name="Drula E."/>
            <person name="Ayuso-Fernandez I."/>
            <person name="Pacheco R."/>
            <person name="Padilla G."/>
            <person name="Ferreira P."/>
            <person name="Barriuso J."/>
            <person name="Kellner H."/>
            <person name="Castanera R."/>
            <person name="Alfaro M."/>
            <person name="Ramirez L."/>
            <person name="Pisabarro A.G."/>
            <person name="Kuo A."/>
            <person name="Tritt A."/>
            <person name="Lipzen A."/>
            <person name="He G."/>
            <person name="Yan M."/>
            <person name="Ng V."/>
            <person name="Cullen D."/>
            <person name="Martin F."/>
            <person name="Rosso M.-N."/>
            <person name="Henrissat B."/>
            <person name="Hibbett D."/>
            <person name="Martinez A.T."/>
            <person name="Grigoriev I.V."/>
        </authorList>
    </citation>
    <scope>NUCLEOTIDE SEQUENCE</scope>
    <source>
        <strain evidence="2">CBS 247.69</strain>
    </source>
</reference>
<evidence type="ECO:0000313" key="3">
    <source>
        <dbReference type="Proteomes" id="UP000807353"/>
    </source>
</evidence>
<evidence type="ECO:0000256" key="1">
    <source>
        <dbReference type="SAM" id="MobiDB-lite"/>
    </source>
</evidence>
<sequence>MANENNNDVRDDATDPESESFQSLVNRSIAAWGTLKYVGKEKEIMFPKLIDTLRNIHSLEDLLKSHELFWFFQLRESFVEQKLLQKWNPDSLNSYILLPLHYGFANNQDCFYISHYWNTPEHPDPQGHDMRLFLEDIGQTEWSYVWVDWTCLPQTPRTEAQKYYFKKMLRFIPALVRDCAFEWRFPAFAPRAWILYEVAEYMLNHSNYIITDDIEPFLSHVTEMVHEGVRPILTKYGYACTNGSDIPIITGWLEILVLLFKLIPNTGIRQEMLDWLNKDEVGSYYVPNFGLEIDKHKGIVTERDGTKHNFTPVFNIRPII</sequence>
<accession>A0A9P6CC06</accession>
<dbReference type="AlphaFoldDB" id="A0A9P6CC06"/>